<proteinExistence type="predicted"/>
<dbReference type="SUPFAM" id="SSF54631">
    <property type="entry name" value="CBS-domain pair"/>
    <property type="match status" value="1"/>
</dbReference>
<evidence type="ECO:0000259" key="1">
    <source>
        <dbReference type="Pfam" id="PF00571"/>
    </source>
</evidence>
<dbReference type="Pfam" id="PF00571">
    <property type="entry name" value="CBS"/>
    <property type="match status" value="2"/>
</dbReference>
<dbReference type="RefSeq" id="WP_067385812.1">
    <property type="nucleotide sequence ID" value="NZ_BDQI01000069.1"/>
</dbReference>
<dbReference type="CDD" id="cd02205">
    <property type="entry name" value="CBS_pair_SF"/>
    <property type="match status" value="1"/>
</dbReference>
<feature type="domain" description="CBS" evidence="1">
    <location>
        <begin position="31"/>
        <end position="71"/>
    </location>
</feature>
<sequence length="135" mass="14334">MTLVQMQPRPAIASPVRRTVAEVEDAAGPQVCDDMSVEVALSVMAAARTGRLVVCDQDGQGTGLVTQTELTAVRDSSAYTDRVRLRDILGYHRSFAPPVTTMAEAEHAMRSRRLGALPVVDGQGSSALGVLALSR</sequence>
<evidence type="ECO:0000313" key="3">
    <source>
        <dbReference type="Proteomes" id="UP000217446"/>
    </source>
</evidence>
<dbReference type="Proteomes" id="UP000217446">
    <property type="component" value="Unassembled WGS sequence"/>
</dbReference>
<reference evidence="3" key="1">
    <citation type="submission" date="2017-05" db="EMBL/GenBank/DDBJ databases">
        <title>Streptomyces olivochromogenes NBRC 3561 whole genome shotgun sequence.</title>
        <authorList>
            <person name="Dohra H."/>
            <person name="Kodani S."/>
        </authorList>
    </citation>
    <scope>NUCLEOTIDE SEQUENCE [LARGE SCALE GENOMIC DNA]</scope>
    <source>
        <strain evidence="3">NBRC 3561</strain>
    </source>
</reference>
<protein>
    <recommendedName>
        <fullName evidence="1">CBS domain-containing protein</fullName>
    </recommendedName>
</protein>
<gene>
    <name evidence="2" type="ORF">SO3561_10444</name>
</gene>
<evidence type="ECO:0000313" key="2">
    <source>
        <dbReference type="EMBL" id="GAX58869.1"/>
    </source>
</evidence>
<feature type="domain" description="CBS" evidence="1">
    <location>
        <begin position="96"/>
        <end position="131"/>
    </location>
</feature>
<dbReference type="AlphaFoldDB" id="A0A286PH40"/>
<accession>A0A286PH40</accession>
<dbReference type="InterPro" id="IPR046342">
    <property type="entry name" value="CBS_dom_sf"/>
</dbReference>
<keyword evidence="3" id="KW-1185">Reference proteome</keyword>
<dbReference type="Gene3D" id="3.10.580.10">
    <property type="entry name" value="CBS-domain"/>
    <property type="match status" value="1"/>
</dbReference>
<name>A0A286PH40_STROL</name>
<organism evidence="2 3">
    <name type="scientific">Streptomyces olivochromogenes</name>
    <dbReference type="NCBI Taxonomy" id="1963"/>
    <lineage>
        <taxon>Bacteria</taxon>
        <taxon>Bacillati</taxon>
        <taxon>Actinomycetota</taxon>
        <taxon>Actinomycetes</taxon>
        <taxon>Kitasatosporales</taxon>
        <taxon>Streptomycetaceae</taxon>
        <taxon>Streptomyces</taxon>
    </lineage>
</organism>
<dbReference type="STRING" id="1963.AQJ27_50790"/>
<dbReference type="InterPro" id="IPR000644">
    <property type="entry name" value="CBS_dom"/>
</dbReference>
<dbReference type="EMBL" id="BDQI01000069">
    <property type="protein sequence ID" value="GAX58869.1"/>
    <property type="molecule type" value="Genomic_DNA"/>
</dbReference>
<comment type="caution">
    <text evidence="2">The sequence shown here is derived from an EMBL/GenBank/DDBJ whole genome shotgun (WGS) entry which is preliminary data.</text>
</comment>